<evidence type="ECO:0000256" key="4">
    <source>
        <dbReference type="ARBA" id="ARBA00023002"/>
    </source>
</evidence>
<dbReference type="Pfam" id="PF00107">
    <property type="entry name" value="ADH_zinc_N"/>
    <property type="match status" value="1"/>
</dbReference>
<protein>
    <submittedName>
        <fullName evidence="8">Zn-dependent alcohol dehydrogenase</fullName>
    </submittedName>
</protein>
<name>A0A4S2BP69_9LACO</name>
<dbReference type="Pfam" id="PF08240">
    <property type="entry name" value="ADH_N"/>
    <property type="match status" value="1"/>
</dbReference>
<dbReference type="PANTHER" id="PTHR42813:SF2">
    <property type="entry name" value="DEHYDROGENASE, ZINC-CONTAINING, PUTATIVE (AFU_ORTHOLOGUE AFUA_2G02810)-RELATED"/>
    <property type="match status" value="1"/>
</dbReference>
<evidence type="ECO:0000259" key="7">
    <source>
        <dbReference type="Pfam" id="PF08240"/>
    </source>
</evidence>
<dbReference type="GO" id="GO:0016491">
    <property type="term" value="F:oxidoreductase activity"/>
    <property type="evidence" value="ECO:0007669"/>
    <property type="project" value="UniProtKB-KW"/>
</dbReference>
<comment type="similarity">
    <text evidence="5">Belongs to the zinc-containing alcohol dehydrogenase family.</text>
</comment>
<comment type="caution">
    <text evidence="8">The sequence shown here is derived from an EMBL/GenBank/DDBJ whole genome shotgun (WGS) entry which is preliminary data.</text>
</comment>
<evidence type="ECO:0000256" key="2">
    <source>
        <dbReference type="ARBA" id="ARBA00022723"/>
    </source>
</evidence>
<gene>
    <name evidence="8" type="ORF">E5351_02585</name>
</gene>
<dbReference type="CDD" id="cd08287">
    <property type="entry name" value="FDH_like_ADH3"/>
    <property type="match status" value="1"/>
</dbReference>
<evidence type="ECO:0000313" key="9">
    <source>
        <dbReference type="Proteomes" id="UP000309117"/>
    </source>
</evidence>
<dbReference type="PROSITE" id="PS00059">
    <property type="entry name" value="ADH_ZINC"/>
    <property type="match status" value="1"/>
</dbReference>
<dbReference type="Gene3D" id="3.40.50.720">
    <property type="entry name" value="NAD(P)-binding Rossmann-like Domain"/>
    <property type="match status" value="1"/>
</dbReference>
<accession>A0A4S2BP69</accession>
<dbReference type="InterPro" id="IPR036291">
    <property type="entry name" value="NAD(P)-bd_dom_sf"/>
</dbReference>
<evidence type="ECO:0000256" key="1">
    <source>
        <dbReference type="ARBA" id="ARBA00001947"/>
    </source>
</evidence>
<dbReference type="PANTHER" id="PTHR42813">
    <property type="entry name" value="ZINC-TYPE ALCOHOL DEHYDROGENASE-LIKE"/>
    <property type="match status" value="1"/>
</dbReference>
<dbReference type="Gene3D" id="3.90.180.10">
    <property type="entry name" value="Medium-chain alcohol dehydrogenases, catalytic domain"/>
    <property type="match status" value="1"/>
</dbReference>
<dbReference type="SUPFAM" id="SSF51735">
    <property type="entry name" value="NAD(P)-binding Rossmann-fold domains"/>
    <property type="match status" value="1"/>
</dbReference>
<evidence type="ECO:0000256" key="5">
    <source>
        <dbReference type="RuleBase" id="RU361277"/>
    </source>
</evidence>
<keyword evidence="2 5" id="KW-0479">Metal-binding</keyword>
<dbReference type="SUPFAM" id="SSF50129">
    <property type="entry name" value="GroES-like"/>
    <property type="match status" value="1"/>
</dbReference>
<dbReference type="AlphaFoldDB" id="A0A4S2BP69"/>
<dbReference type="RefSeq" id="WP_004046647.1">
    <property type="nucleotide sequence ID" value="NZ_AQFR02000001.1"/>
</dbReference>
<dbReference type="InterPro" id="IPR013149">
    <property type="entry name" value="ADH-like_C"/>
</dbReference>
<dbReference type="InterPro" id="IPR002328">
    <property type="entry name" value="ADH_Zn_CS"/>
</dbReference>
<dbReference type="GO" id="GO:0008270">
    <property type="term" value="F:zinc ion binding"/>
    <property type="evidence" value="ECO:0007669"/>
    <property type="project" value="InterPro"/>
</dbReference>
<keyword evidence="4" id="KW-0560">Oxidoreductase</keyword>
<keyword evidence="3 5" id="KW-0862">Zinc</keyword>
<organism evidence="8 9">
    <name type="scientific">Lactobacillus intestinalis</name>
    <dbReference type="NCBI Taxonomy" id="151781"/>
    <lineage>
        <taxon>Bacteria</taxon>
        <taxon>Bacillati</taxon>
        <taxon>Bacillota</taxon>
        <taxon>Bacilli</taxon>
        <taxon>Lactobacillales</taxon>
        <taxon>Lactobacillaceae</taxon>
        <taxon>Lactobacillus</taxon>
    </lineage>
</organism>
<feature type="domain" description="Alcohol dehydrogenase-like C-terminal" evidence="6">
    <location>
        <begin position="178"/>
        <end position="287"/>
    </location>
</feature>
<evidence type="ECO:0000256" key="3">
    <source>
        <dbReference type="ARBA" id="ARBA00022833"/>
    </source>
</evidence>
<sequence length="346" mass="37060">MKAAIFVEPGKMEVKEMPKPKIEKPTDAIIRIVRACVCGSDLWWYRGISKRESGSLVGHEAIGIVEEVGKDVVAIHPGDFVIVPFTHGCGRCVACRAGFDGSCLNPTEGANGGYQGEYLRFEHANWALIKIPGKPEDYTDAQLNNFLTLADVMATGYHSAVSAEVKKGDTVAVIGDGAVGLCGVIGARLLGASRIILLSHHEDRAKLGREFGATDIVSERGDDAVKKIMELTNGVGVDAVQECVGATSAIEQAGKIVRPAAVSGRVGVPQTEPSSNTLFWKNIGLRGGIANVTTYDKNVLLRAVLEAEIDPGKVFTKSFDLDHIQDAYEAMDKREAIKSLIIVSDK</sequence>
<dbReference type="Proteomes" id="UP000309117">
    <property type="component" value="Unassembled WGS sequence"/>
</dbReference>
<dbReference type="EMBL" id="SRYV01000003">
    <property type="protein sequence ID" value="TGY16897.1"/>
    <property type="molecule type" value="Genomic_DNA"/>
</dbReference>
<proteinExistence type="inferred from homology"/>
<reference evidence="8 9" key="1">
    <citation type="submission" date="2019-04" db="EMBL/GenBank/DDBJ databases">
        <title>Microbes associate with the intestines of laboratory mice.</title>
        <authorList>
            <person name="Navarre W."/>
            <person name="Wong E."/>
            <person name="Huang K."/>
            <person name="Tropini C."/>
            <person name="Ng K."/>
            <person name="Yu B."/>
        </authorList>
    </citation>
    <scope>NUCLEOTIDE SEQUENCE [LARGE SCALE GENOMIC DNA]</scope>
    <source>
        <strain evidence="8 9">NM61_E11</strain>
    </source>
</reference>
<evidence type="ECO:0000313" key="8">
    <source>
        <dbReference type="EMBL" id="TGY16897.1"/>
    </source>
</evidence>
<feature type="domain" description="Alcohol dehydrogenase-like N-terminal" evidence="7">
    <location>
        <begin position="25"/>
        <end position="132"/>
    </location>
</feature>
<comment type="cofactor">
    <cofactor evidence="1 5">
        <name>Zn(2+)</name>
        <dbReference type="ChEBI" id="CHEBI:29105"/>
    </cofactor>
</comment>
<evidence type="ECO:0000259" key="6">
    <source>
        <dbReference type="Pfam" id="PF00107"/>
    </source>
</evidence>
<dbReference type="InterPro" id="IPR013154">
    <property type="entry name" value="ADH-like_N"/>
</dbReference>
<dbReference type="InterPro" id="IPR011032">
    <property type="entry name" value="GroES-like_sf"/>
</dbReference>